<dbReference type="SUPFAM" id="SSF56935">
    <property type="entry name" value="Porins"/>
    <property type="match status" value="1"/>
</dbReference>
<dbReference type="AlphaFoldDB" id="A0A2N1PJ79"/>
<dbReference type="InterPro" id="IPR000531">
    <property type="entry name" value="Beta-barrel_TonB"/>
</dbReference>
<keyword evidence="9 10" id="KW-0998">Cell outer membrane</keyword>
<evidence type="ECO:0000313" key="14">
    <source>
        <dbReference type="EMBL" id="PKK88376.1"/>
    </source>
</evidence>
<evidence type="ECO:0000256" key="11">
    <source>
        <dbReference type="RuleBase" id="RU003357"/>
    </source>
</evidence>
<evidence type="ECO:0000256" key="7">
    <source>
        <dbReference type="ARBA" id="ARBA00023136"/>
    </source>
</evidence>
<dbReference type="InterPro" id="IPR012910">
    <property type="entry name" value="Plug_dom"/>
</dbReference>
<dbReference type="GO" id="GO:0009279">
    <property type="term" value="C:cell outer membrane"/>
    <property type="evidence" value="ECO:0007669"/>
    <property type="project" value="UniProtKB-SubCell"/>
</dbReference>
<evidence type="ECO:0000256" key="2">
    <source>
        <dbReference type="ARBA" id="ARBA00022448"/>
    </source>
</evidence>
<evidence type="ECO:0000256" key="6">
    <source>
        <dbReference type="ARBA" id="ARBA00023077"/>
    </source>
</evidence>
<dbReference type="Pfam" id="PF00593">
    <property type="entry name" value="TonB_dep_Rec_b-barrel"/>
    <property type="match status" value="1"/>
</dbReference>
<evidence type="ECO:0000313" key="15">
    <source>
        <dbReference type="Proteomes" id="UP000233256"/>
    </source>
</evidence>
<dbReference type="PANTHER" id="PTHR30069:SF29">
    <property type="entry name" value="HEMOGLOBIN AND HEMOGLOBIN-HAPTOGLOBIN-BINDING PROTEIN 1-RELATED"/>
    <property type="match status" value="1"/>
</dbReference>
<evidence type="ECO:0000256" key="1">
    <source>
        <dbReference type="ARBA" id="ARBA00004571"/>
    </source>
</evidence>
<keyword evidence="8" id="KW-0675">Receptor</keyword>
<dbReference type="InterPro" id="IPR037066">
    <property type="entry name" value="Plug_dom_sf"/>
</dbReference>
<reference evidence="14 15" key="1">
    <citation type="journal article" date="2017" name="ISME J.">
        <title>Potential for microbial H2 and metal transformations associated with novel bacteria and archaea in deep terrestrial subsurface sediments.</title>
        <authorList>
            <person name="Hernsdorf A.W."/>
            <person name="Amano Y."/>
            <person name="Miyakawa K."/>
            <person name="Ise K."/>
            <person name="Suzuki Y."/>
            <person name="Anantharaman K."/>
            <person name="Probst A."/>
            <person name="Burstein D."/>
            <person name="Thomas B.C."/>
            <person name="Banfield J.F."/>
        </authorList>
    </citation>
    <scope>NUCLEOTIDE SEQUENCE [LARGE SCALE GENOMIC DNA]</scope>
    <source>
        <strain evidence="14">HGW-Wallbacteria-1</strain>
    </source>
</reference>
<evidence type="ECO:0000256" key="3">
    <source>
        <dbReference type="ARBA" id="ARBA00022452"/>
    </source>
</evidence>
<name>A0A2N1PJ79_9BACT</name>
<evidence type="ECO:0000256" key="5">
    <source>
        <dbReference type="ARBA" id="ARBA00022729"/>
    </source>
</evidence>
<gene>
    <name evidence="14" type="ORF">CVV64_19000</name>
</gene>
<evidence type="ECO:0000259" key="13">
    <source>
        <dbReference type="Pfam" id="PF07715"/>
    </source>
</evidence>
<keyword evidence="7 10" id="KW-0472">Membrane</keyword>
<evidence type="ECO:0008006" key="16">
    <source>
        <dbReference type="Google" id="ProtNLM"/>
    </source>
</evidence>
<dbReference type="GO" id="GO:0015344">
    <property type="term" value="F:siderophore uptake transmembrane transporter activity"/>
    <property type="evidence" value="ECO:0007669"/>
    <property type="project" value="TreeGrafter"/>
</dbReference>
<feature type="domain" description="TonB-dependent receptor plug" evidence="13">
    <location>
        <begin position="81"/>
        <end position="186"/>
    </location>
</feature>
<sequence>MELKSTLNRLFSKGFKPFNGFDLKSGLSLFLFLVFGLFLILPASAGDIEDSSLEDLLMETEESVSGSVVVGASKKMESIGNSPSIVTVITRSQIDKLHVRNLYELISYVTGAELNESYFGFTTANFRGLLQNIYNSKILIVINGHSVFESVNGNASFEMIPIHAIKKIEVIRGPGSVLYGTNAFAGLINITTMDGEGYEKNMVKATMGSFGFREIGFNGYSRHGMKGSLFFSGTVQEDNGWDYHLTADEQAKSGTIPYVDKVNNLYLNYKRNALTFQAGHFALNKTKFGITPVFAYTGINDIKGTMFDLTWDWKVSERNKAKLSFRKDIYTRDMDLGYFPARPFAGYDSQVRIDSDSDGFSTEFQFERQMNDKWHYIAGFLYEEFHSDPYLFLWNIDGSTHPLSAYVQGHDSSNKAFYTQFDFQPSRKLNLLAAVRINDNSLSGRSTVPRFGAVYELDKDFYMKVLYGKAYRNASFFERYVSTFNVLFGDSTLKDETIEQWDLAFDKKLGELTLRLNFFRATTDELIGRVATNDPVRTGPKSSIYTNIQGQEIEGVEFELRGNINPRLETFLNMASRRGHNLADGSNIQNFAKFIGNLHFNYDMGNGWSWNNQLQYLGSRQVLPSVTLYNTSLDYALPKGLTFSLVVKNAFDKEYLDPEYNRGVIPALPGGPGRAIYLQASKEF</sequence>
<keyword evidence="4 10" id="KW-0812">Transmembrane</keyword>
<dbReference type="InterPro" id="IPR039426">
    <property type="entry name" value="TonB-dep_rcpt-like"/>
</dbReference>
<evidence type="ECO:0000256" key="4">
    <source>
        <dbReference type="ARBA" id="ARBA00022692"/>
    </source>
</evidence>
<protein>
    <recommendedName>
        <fullName evidence="16">TonB-dependent receptor</fullName>
    </recommendedName>
</protein>
<keyword evidence="6 11" id="KW-0798">TonB box</keyword>
<accession>A0A2N1PJ79</accession>
<feature type="domain" description="TonB-dependent receptor-like beta-barrel" evidence="12">
    <location>
        <begin position="262"/>
        <end position="649"/>
    </location>
</feature>
<dbReference type="Proteomes" id="UP000233256">
    <property type="component" value="Unassembled WGS sequence"/>
</dbReference>
<dbReference type="PANTHER" id="PTHR30069">
    <property type="entry name" value="TONB-DEPENDENT OUTER MEMBRANE RECEPTOR"/>
    <property type="match status" value="1"/>
</dbReference>
<dbReference type="Gene3D" id="2.40.170.20">
    <property type="entry name" value="TonB-dependent receptor, beta-barrel domain"/>
    <property type="match status" value="1"/>
</dbReference>
<dbReference type="InterPro" id="IPR036942">
    <property type="entry name" value="Beta-barrel_TonB_sf"/>
</dbReference>
<proteinExistence type="inferred from homology"/>
<evidence type="ECO:0000256" key="9">
    <source>
        <dbReference type="ARBA" id="ARBA00023237"/>
    </source>
</evidence>
<keyword evidence="5" id="KW-0732">Signal</keyword>
<dbReference type="Pfam" id="PF07715">
    <property type="entry name" value="Plug"/>
    <property type="match status" value="1"/>
</dbReference>
<evidence type="ECO:0000259" key="12">
    <source>
        <dbReference type="Pfam" id="PF00593"/>
    </source>
</evidence>
<evidence type="ECO:0000256" key="8">
    <source>
        <dbReference type="ARBA" id="ARBA00023170"/>
    </source>
</evidence>
<dbReference type="GO" id="GO:0044718">
    <property type="term" value="P:siderophore transmembrane transport"/>
    <property type="evidence" value="ECO:0007669"/>
    <property type="project" value="TreeGrafter"/>
</dbReference>
<evidence type="ECO:0000256" key="10">
    <source>
        <dbReference type="PROSITE-ProRule" id="PRU01360"/>
    </source>
</evidence>
<dbReference type="Gene3D" id="2.170.130.10">
    <property type="entry name" value="TonB-dependent receptor, plug domain"/>
    <property type="match status" value="1"/>
</dbReference>
<dbReference type="EMBL" id="PGXC01000049">
    <property type="protein sequence ID" value="PKK88376.1"/>
    <property type="molecule type" value="Genomic_DNA"/>
</dbReference>
<comment type="caution">
    <text evidence="14">The sequence shown here is derived from an EMBL/GenBank/DDBJ whole genome shotgun (WGS) entry which is preliminary data.</text>
</comment>
<organism evidence="14 15">
    <name type="scientific">Candidatus Wallbacteria bacterium HGW-Wallbacteria-1</name>
    <dbReference type="NCBI Taxonomy" id="2013854"/>
    <lineage>
        <taxon>Bacteria</taxon>
        <taxon>Candidatus Walliibacteriota</taxon>
    </lineage>
</organism>
<comment type="subcellular location">
    <subcellularLocation>
        <location evidence="1 10">Cell outer membrane</location>
        <topology evidence="1 10">Multi-pass membrane protein</topology>
    </subcellularLocation>
</comment>
<dbReference type="PROSITE" id="PS52016">
    <property type="entry name" value="TONB_DEPENDENT_REC_3"/>
    <property type="match status" value="1"/>
</dbReference>
<comment type="similarity">
    <text evidence="10 11">Belongs to the TonB-dependent receptor family.</text>
</comment>
<keyword evidence="2 10" id="KW-0813">Transport</keyword>
<keyword evidence="3 10" id="KW-1134">Transmembrane beta strand</keyword>